<dbReference type="PANTHER" id="PTHR22950:SF349">
    <property type="entry name" value="AMINO ACID TRANSPORTER TRANSMEMBRANE DOMAIN-CONTAINING PROTEIN"/>
    <property type="match status" value="1"/>
</dbReference>
<dbReference type="EMBL" id="MBAD02000815">
    <property type="protein sequence ID" value="RLN62454.1"/>
    <property type="molecule type" value="Genomic_DNA"/>
</dbReference>
<feature type="transmembrane region" description="Helical" evidence="6">
    <location>
        <begin position="555"/>
        <end position="582"/>
    </location>
</feature>
<evidence type="ECO:0000256" key="6">
    <source>
        <dbReference type="SAM" id="Phobius"/>
    </source>
</evidence>
<reference evidence="10 11" key="1">
    <citation type="submission" date="2018-07" db="EMBL/GenBank/DDBJ databases">
        <title>Genome sequencing of oomycete isolates from Chile give support for New Zealand origin for Phytophthora kernoviae and make available the first Nothophytophthora sp. genome.</title>
        <authorList>
            <person name="Studholme D.J."/>
            <person name="Sanfuentes E."/>
            <person name="Panda P."/>
            <person name="Hill R."/>
            <person name="Sambles C."/>
            <person name="Grant M."/>
            <person name="Williams N.M."/>
            <person name="Mcdougal R.L."/>
        </authorList>
    </citation>
    <scope>NUCLEOTIDE SEQUENCE [LARGE SCALE GENOMIC DNA]</scope>
    <source>
        <strain evidence="9">Chile6</strain>
        <strain evidence="8">Chile7</strain>
    </source>
</reference>
<evidence type="ECO:0000313" key="11">
    <source>
        <dbReference type="Proteomes" id="UP000284657"/>
    </source>
</evidence>
<feature type="transmembrane region" description="Helical" evidence="6">
    <location>
        <begin position="407"/>
        <end position="426"/>
    </location>
</feature>
<feature type="transmembrane region" description="Helical" evidence="6">
    <location>
        <begin position="201"/>
        <end position="222"/>
    </location>
</feature>
<dbReference type="EMBL" id="MBDO02000024">
    <property type="protein sequence ID" value="RLN67404.1"/>
    <property type="molecule type" value="Genomic_DNA"/>
</dbReference>
<evidence type="ECO:0000256" key="2">
    <source>
        <dbReference type="ARBA" id="ARBA00022692"/>
    </source>
</evidence>
<feature type="transmembrane region" description="Helical" evidence="6">
    <location>
        <begin position="133"/>
        <end position="153"/>
    </location>
</feature>
<feature type="region of interest" description="Disordered" evidence="5">
    <location>
        <begin position="370"/>
        <end position="396"/>
    </location>
</feature>
<comment type="caution">
    <text evidence="9">The sequence shown here is derived from an EMBL/GenBank/DDBJ whole genome shotgun (WGS) entry which is preliminary data.</text>
</comment>
<dbReference type="InterPro" id="IPR013057">
    <property type="entry name" value="AA_transpt_TM"/>
</dbReference>
<feature type="transmembrane region" description="Helical" evidence="6">
    <location>
        <begin position="25"/>
        <end position="47"/>
    </location>
</feature>
<feature type="transmembrane region" description="Helical" evidence="6">
    <location>
        <begin position="603"/>
        <end position="623"/>
    </location>
</feature>
<comment type="subcellular location">
    <subcellularLocation>
        <location evidence="1">Membrane</location>
        <topology evidence="1">Multi-pass membrane protein</topology>
    </subcellularLocation>
</comment>
<dbReference type="GO" id="GO:0005774">
    <property type="term" value="C:vacuolar membrane"/>
    <property type="evidence" value="ECO:0007669"/>
    <property type="project" value="TreeGrafter"/>
</dbReference>
<protein>
    <recommendedName>
        <fullName evidence="7">Amino acid transporter transmembrane domain-containing protein</fullName>
    </recommendedName>
</protein>
<feature type="domain" description="Amino acid transporter transmembrane" evidence="7">
    <location>
        <begin position="528"/>
        <end position="987"/>
    </location>
</feature>
<feature type="transmembrane region" description="Helical" evidence="6">
    <location>
        <begin position="234"/>
        <end position="256"/>
    </location>
</feature>
<feature type="transmembrane region" description="Helical" evidence="6">
    <location>
        <begin position="438"/>
        <end position="457"/>
    </location>
</feature>
<evidence type="ECO:0000256" key="4">
    <source>
        <dbReference type="ARBA" id="ARBA00023136"/>
    </source>
</evidence>
<feature type="transmembrane region" description="Helical" evidence="6">
    <location>
        <begin position="937"/>
        <end position="956"/>
    </location>
</feature>
<proteinExistence type="predicted"/>
<dbReference type="Pfam" id="PF01490">
    <property type="entry name" value="Aa_trans"/>
    <property type="match status" value="2"/>
</dbReference>
<feature type="transmembrane region" description="Helical" evidence="6">
    <location>
        <begin position="101"/>
        <end position="121"/>
    </location>
</feature>
<sequence>MAVGQTLIPGASETRRSAFFTLEDAKISFSIICCVCGIGTLAMPSNFARAGPVYGTIAMVLMAFANIYATVALSRVILVAPPSVKTFSDVGEWVLGKTGRYLVNVSQLLVCLLLPCAFLVLGSTLLDVLFPDSFSQIFWIIFVAITAIPACLIPTLKAAAMVAFIGCMGTIIADVVGVSVLEWEMRGHPSAPAPDVTLHQILTAFGNLSLAYGVAVLIPDLQRQHSQPKRMPRVIAVSLGIGSAFFLAVAIAGYVAGGCQLSANLLFSIVNISDPSSPSSLGFVPDHGAVIMAYLFMHLHVVIVLSTVLQPPFYMAERLILGMHKSESVTVVDNVQEKAEDNDGWEELREKMSSSMPVPHSDRRDAADLESNLDSTTETLSQSAKRDQVEKDHDDAQMSDYSGARNIIRYVTLRIVIMALLVAAAIGFRDHFLDLVDFTGASAITVCCLVLPLVFYLKVFWNDLPIYERVIASIIIVVCTIVGCYVMVYAGKNLFNPDSGGATFPYCPAEYQSEPYYSRAFLTIEDAKTIFNIVCCFFGIGTLSMPSNFARAGPVYATIAMMLMAFANIYATVALSKVMLVAPASVKTFTDVGDWVFGKTGRYLVIVSQLLVCLLLPCAFLVLGSTLLDVLFPDSFSQIFWIIFMAITVIPSCLIPTLKAAASIAFVGCLGTLIADVVGVSILEWEMRGHPSIPTPDITLHQVLTTFGNLSLAYGASVVVPDLQRQHSEPKRMPRIILVSLGGGSAFFLAVAIAGYVAGGCQLSGNLLFSIVNTSDPYLASALGFIPNRGAVIMAYLFMQVHITIAFSTVIQPPFYLAERFILGMHKNSMEESHVHAGGVGEVQEKLSSASAASPVVSSEPLTTTDLEINYVSANEQGRVLTADEERKNKEEQELSEYSGAGTVMRYVTLRICIIAALVVVSIGLRDHFLDLVDFTGASAITVCCLALPIVFYLKVFWKTLPIYERVAAVLVIIICSAVGCYVMIYAGKNLFNPDTETAMFPYCKAENQIEPYYVRNTTIAN</sequence>
<keyword evidence="3 6" id="KW-1133">Transmembrane helix</keyword>
<evidence type="ECO:0000256" key="5">
    <source>
        <dbReference type="SAM" id="MobiDB-lite"/>
    </source>
</evidence>
<feature type="transmembrane region" description="Helical" evidence="6">
    <location>
        <begin position="635"/>
        <end position="655"/>
    </location>
</feature>
<dbReference type="Proteomes" id="UP000284657">
    <property type="component" value="Unassembled WGS sequence"/>
</dbReference>
<gene>
    <name evidence="8" type="ORF">BBJ29_003931</name>
    <name evidence="9" type="ORF">BBP00_00001657</name>
</gene>
<feature type="transmembrane region" description="Helical" evidence="6">
    <location>
        <begin position="703"/>
        <end position="724"/>
    </location>
</feature>
<feature type="transmembrane region" description="Helical" evidence="6">
    <location>
        <begin position="908"/>
        <end position="925"/>
    </location>
</feature>
<accession>A0A3F2RZM0</accession>
<evidence type="ECO:0000256" key="1">
    <source>
        <dbReference type="ARBA" id="ARBA00004141"/>
    </source>
</evidence>
<feature type="transmembrane region" description="Helical" evidence="6">
    <location>
        <begin position="736"/>
        <end position="758"/>
    </location>
</feature>
<name>A0A3F2RZM0_9STRA</name>
<dbReference type="AlphaFoldDB" id="A0A3F2RZM0"/>
<evidence type="ECO:0000256" key="3">
    <source>
        <dbReference type="ARBA" id="ARBA00022989"/>
    </source>
</evidence>
<evidence type="ECO:0000313" key="8">
    <source>
        <dbReference type="EMBL" id="RLN62454.1"/>
    </source>
</evidence>
<evidence type="ECO:0000313" key="9">
    <source>
        <dbReference type="EMBL" id="RLN67404.1"/>
    </source>
</evidence>
<evidence type="ECO:0000259" key="7">
    <source>
        <dbReference type="Pfam" id="PF01490"/>
    </source>
</evidence>
<organism evidence="9 10">
    <name type="scientific">Phytophthora kernoviae</name>
    <dbReference type="NCBI Taxonomy" id="325452"/>
    <lineage>
        <taxon>Eukaryota</taxon>
        <taxon>Sar</taxon>
        <taxon>Stramenopiles</taxon>
        <taxon>Oomycota</taxon>
        <taxon>Peronosporomycetes</taxon>
        <taxon>Peronosporales</taxon>
        <taxon>Peronosporaceae</taxon>
        <taxon>Phytophthora</taxon>
    </lineage>
</organism>
<feature type="compositionally biased region" description="Polar residues" evidence="5">
    <location>
        <begin position="372"/>
        <end position="383"/>
    </location>
</feature>
<feature type="transmembrane region" description="Helical" evidence="6">
    <location>
        <begin position="53"/>
        <end position="80"/>
    </location>
</feature>
<dbReference type="GO" id="GO:0015179">
    <property type="term" value="F:L-amino acid transmembrane transporter activity"/>
    <property type="evidence" value="ECO:0007669"/>
    <property type="project" value="TreeGrafter"/>
</dbReference>
<feature type="transmembrane region" description="Helical" evidence="6">
    <location>
        <begin position="289"/>
        <end position="309"/>
    </location>
</feature>
<dbReference type="Proteomes" id="UP000277300">
    <property type="component" value="Unassembled WGS sequence"/>
</dbReference>
<feature type="transmembrane region" description="Helical" evidence="6">
    <location>
        <begin position="469"/>
        <end position="490"/>
    </location>
</feature>
<evidence type="ECO:0000313" key="10">
    <source>
        <dbReference type="Proteomes" id="UP000277300"/>
    </source>
</evidence>
<keyword evidence="4 6" id="KW-0472">Membrane</keyword>
<dbReference type="PANTHER" id="PTHR22950">
    <property type="entry name" value="AMINO ACID TRANSPORTER"/>
    <property type="match status" value="1"/>
</dbReference>
<feature type="domain" description="Amino acid transporter transmembrane" evidence="7">
    <location>
        <begin position="28"/>
        <end position="490"/>
    </location>
</feature>
<feature type="transmembrane region" description="Helical" evidence="6">
    <location>
        <begin position="160"/>
        <end position="181"/>
    </location>
</feature>
<dbReference type="OrthoDB" id="40134at2759"/>
<feature type="transmembrane region" description="Helical" evidence="6">
    <location>
        <begin position="968"/>
        <end position="987"/>
    </location>
</feature>
<feature type="transmembrane region" description="Helical" evidence="6">
    <location>
        <begin position="662"/>
        <end position="683"/>
    </location>
</feature>
<keyword evidence="2 6" id="KW-0812">Transmembrane</keyword>
<feature type="compositionally biased region" description="Basic and acidic residues" evidence="5">
    <location>
        <begin position="384"/>
        <end position="396"/>
    </location>
</feature>